<dbReference type="InterPro" id="IPR036397">
    <property type="entry name" value="RNaseH_sf"/>
</dbReference>
<protein>
    <recommendedName>
        <fullName evidence="1">DDE-1 domain-containing protein</fullName>
    </recommendedName>
</protein>
<gene>
    <name evidence="2" type="ORF">NQ314_012694</name>
</gene>
<dbReference type="InterPro" id="IPR004875">
    <property type="entry name" value="DDE_SF_endonuclease_dom"/>
</dbReference>
<comment type="caution">
    <text evidence="2">The sequence shown here is derived from an EMBL/GenBank/DDBJ whole genome shotgun (WGS) entry which is preliminary data.</text>
</comment>
<accession>A0AAV8X9W3</accession>
<feature type="domain" description="DDE-1" evidence="1">
    <location>
        <begin position="209"/>
        <end position="326"/>
    </location>
</feature>
<dbReference type="InterPro" id="IPR050863">
    <property type="entry name" value="CenT-Element_Derived"/>
</dbReference>
<dbReference type="PANTHER" id="PTHR19303:SF71">
    <property type="entry name" value="ZINC FINGER PHD-TYPE DOMAIN-CONTAINING PROTEIN"/>
    <property type="match status" value="1"/>
</dbReference>
<dbReference type="GO" id="GO:0005634">
    <property type="term" value="C:nucleus"/>
    <property type="evidence" value="ECO:0007669"/>
    <property type="project" value="TreeGrafter"/>
</dbReference>
<organism evidence="2 3">
    <name type="scientific">Rhamnusium bicolor</name>
    <dbReference type="NCBI Taxonomy" id="1586634"/>
    <lineage>
        <taxon>Eukaryota</taxon>
        <taxon>Metazoa</taxon>
        <taxon>Ecdysozoa</taxon>
        <taxon>Arthropoda</taxon>
        <taxon>Hexapoda</taxon>
        <taxon>Insecta</taxon>
        <taxon>Pterygota</taxon>
        <taxon>Neoptera</taxon>
        <taxon>Endopterygota</taxon>
        <taxon>Coleoptera</taxon>
        <taxon>Polyphaga</taxon>
        <taxon>Cucujiformia</taxon>
        <taxon>Chrysomeloidea</taxon>
        <taxon>Cerambycidae</taxon>
        <taxon>Lepturinae</taxon>
        <taxon>Rhagiini</taxon>
        <taxon>Rhamnusium</taxon>
    </lineage>
</organism>
<dbReference type="EMBL" id="JANEYF010003536">
    <property type="protein sequence ID" value="KAJ8935673.1"/>
    <property type="molecule type" value="Genomic_DNA"/>
</dbReference>
<dbReference type="Gene3D" id="3.30.420.10">
    <property type="entry name" value="Ribonuclease H-like superfamily/Ribonuclease H"/>
    <property type="match status" value="1"/>
</dbReference>
<sequence>MVRNRKEKRKIRDFDEEWMKRAVLIVIDSEISIRAAARDANLVHMTLKRYVDKYRNSSKEERLNFHFAPRYDVNKVFPKELEDQLRDYLLTSSYELSKINNLKYPSWDKNWQAGVDWLSGYMKRYTKLAIIKPEATSLGRATSFNRINVTEFFDNLSRAYSKFPNGPPPQNIYNLDETALTTVHNPPNIIGQKGLKQIGQVTFGERGVLVTACCFVNATGNSVAPFLIFSRVYFKDRMITGAPPGTAGGAKKTGWVNSEAFMDILKYLHGFVKSTPESPTLLIIDNHQSHISISSLEFCKSNGIMLLSLPPHTSGKLQPLDKAVYKSPLHATTGWS</sequence>
<dbReference type="AlphaFoldDB" id="A0AAV8X9W3"/>
<keyword evidence="3" id="KW-1185">Reference proteome</keyword>
<name>A0AAV8X9W3_9CUCU</name>
<evidence type="ECO:0000259" key="1">
    <source>
        <dbReference type="Pfam" id="PF03184"/>
    </source>
</evidence>
<dbReference type="PANTHER" id="PTHR19303">
    <property type="entry name" value="TRANSPOSON"/>
    <property type="match status" value="1"/>
</dbReference>
<proteinExistence type="predicted"/>
<reference evidence="2" key="1">
    <citation type="journal article" date="2023" name="Insect Mol. Biol.">
        <title>Genome sequencing provides insights into the evolution of gene families encoding plant cell wall-degrading enzymes in longhorned beetles.</title>
        <authorList>
            <person name="Shin N.R."/>
            <person name="Okamura Y."/>
            <person name="Kirsch R."/>
            <person name="Pauchet Y."/>
        </authorList>
    </citation>
    <scope>NUCLEOTIDE SEQUENCE</scope>
    <source>
        <strain evidence="2">RBIC_L_NR</strain>
    </source>
</reference>
<evidence type="ECO:0000313" key="2">
    <source>
        <dbReference type="EMBL" id="KAJ8935673.1"/>
    </source>
</evidence>
<dbReference type="Proteomes" id="UP001162156">
    <property type="component" value="Unassembled WGS sequence"/>
</dbReference>
<evidence type="ECO:0000313" key="3">
    <source>
        <dbReference type="Proteomes" id="UP001162156"/>
    </source>
</evidence>
<dbReference type="Pfam" id="PF03184">
    <property type="entry name" value="DDE_1"/>
    <property type="match status" value="1"/>
</dbReference>
<dbReference type="GO" id="GO:0003677">
    <property type="term" value="F:DNA binding"/>
    <property type="evidence" value="ECO:0007669"/>
    <property type="project" value="TreeGrafter"/>
</dbReference>